<evidence type="ECO:0008006" key="2">
    <source>
        <dbReference type="Google" id="ProtNLM"/>
    </source>
</evidence>
<organism evidence="1">
    <name type="scientific">hydrothermal vent metagenome</name>
    <dbReference type="NCBI Taxonomy" id="652676"/>
    <lineage>
        <taxon>unclassified sequences</taxon>
        <taxon>metagenomes</taxon>
        <taxon>ecological metagenomes</taxon>
    </lineage>
</organism>
<dbReference type="InterPro" id="IPR007487">
    <property type="entry name" value="ABC_transpt-TYRBP-like"/>
</dbReference>
<protein>
    <recommendedName>
        <fullName evidence="2">ABC transporter substrate-binding protein</fullName>
    </recommendedName>
</protein>
<name>A0A3B0ZAG9_9ZZZZ</name>
<gene>
    <name evidence="1" type="ORF">MNBD_GAMMA18-579</name>
</gene>
<dbReference type="PANTHER" id="PTHR35271">
    <property type="entry name" value="ABC TRANSPORTER, SUBSTRATE-BINDING LIPOPROTEIN-RELATED"/>
    <property type="match status" value="1"/>
</dbReference>
<reference evidence="1" key="1">
    <citation type="submission" date="2018-06" db="EMBL/GenBank/DDBJ databases">
        <authorList>
            <person name="Zhirakovskaya E."/>
        </authorList>
    </citation>
    <scope>NUCLEOTIDE SEQUENCE</scope>
</reference>
<dbReference type="PANTHER" id="PTHR35271:SF1">
    <property type="entry name" value="ABC TRANSPORTER, SUBSTRATE-BINDING LIPOPROTEIN"/>
    <property type="match status" value="1"/>
</dbReference>
<accession>A0A3B0ZAG9</accession>
<proteinExistence type="predicted"/>
<sequence length="312" mass="34679">MRFNRLSALLILFATIALVIIPSLLVAAVPVKVAVLYPPVANSFLTQIFDEIVDGIKLNREIEVVIYPVTGKENIESIKDKLKDDGIDTVIAIGDKNYPIGKKLAEAYPVVHGGVMIKPNGHSGISLVADPEQFFSHLKRLAPSVKRVYTVYSEASNGWLIRMAKKIAEQYDIELNAFEADTLREGSHNFRQLLGQVRDERDAVWLLLDKVVPDKAVLPVVLEKAWDSHVVVFSNNPTHVRRGALFSLFPDNYGTGESLGELVLRQRQPGAQPLVLPSKNLKISVNERTALHLGFSVIQSQRVDSELVYPVQ</sequence>
<dbReference type="Gene3D" id="3.40.50.2300">
    <property type="match status" value="1"/>
</dbReference>
<dbReference type="AlphaFoldDB" id="A0A3B0ZAG9"/>
<dbReference type="Pfam" id="PF04392">
    <property type="entry name" value="ABC_sub_bind"/>
    <property type="match status" value="1"/>
</dbReference>
<evidence type="ECO:0000313" key="1">
    <source>
        <dbReference type="EMBL" id="VAW84532.1"/>
    </source>
</evidence>
<dbReference type="EMBL" id="UOFP01000052">
    <property type="protein sequence ID" value="VAW84532.1"/>
    <property type="molecule type" value="Genomic_DNA"/>
</dbReference>